<organism evidence="1 2">
    <name type="scientific">Corynespora cassiicola Philippines</name>
    <dbReference type="NCBI Taxonomy" id="1448308"/>
    <lineage>
        <taxon>Eukaryota</taxon>
        <taxon>Fungi</taxon>
        <taxon>Dikarya</taxon>
        <taxon>Ascomycota</taxon>
        <taxon>Pezizomycotina</taxon>
        <taxon>Dothideomycetes</taxon>
        <taxon>Pleosporomycetidae</taxon>
        <taxon>Pleosporales</taxon>
        <taxon>Corynesporascaceae</taxon>
        <taxon>Corynespora</taxon>
    </lineage>
</organism>
<name>A0A2T2NC30_CORCC</name>
<reference evidence="1 2" key="1">
    <citation type="journal article" date="2018" name="Front. Microbiol.">
        <title>Genome-Wide Analysis of Corynespora cassiicola Leaf Fall Disease Putative Effectors.</title>
        <authorList>
            <person name="Lopez D."/>
            <person name="Ribeiro S."/>
            <person name="Label P."/>
            <person name="Fumanal B."/>
            <person name="Venisse J.S."/>
            <person name="Kohler A."/>
            <person name="de Oliveira R.R."/>
            <person name="Labutti K."/>
            <person name="Lipzen A."/>
            <person name="Lail K."/>
            <person name="Bauer D."/>
            <person name="Ohm R.A."/>
            <person name="Barry K.W."/>
            <person name="Spatafora J."/>
            <person name="Grigoriev I.V."/>
            <person name="Martin F.M."/>
            <person name="Pujade-Renaud V."/>
        </authorList>
    </citation>
    <scope>NUCLEOTIDE SEQUENCE [LARGE SCALE GENOMIC DNA]</scope>
    <source>
        <strain evidence="1 2">Philippines</strain>
    </source>
</reference>
<sequence length="376" mass="42382">MASYIPSTGQVFTETTVPVQSMVSEWLNRSRGDRNQLIAYRNLGPGASSLRDAAARTLAYHLDAVDADTLPGTDWNFARYIYTMLKRTETFSTQAWLLFRSAYPEQIERTFYTHVAQYRGVPRQLESIALKLSNPSFDFVSMLCIRNLSLSRDHLMMLLDISNLGVLSLEQNPNMAHSPQDDDSGIDNKFMRDWGRAAVEKGAFSNLRVLLLRNFRIDCEPTLNGLVQFPSLVLVNIDGHSVSLEMRSLARQLSIANGDWKYLNTSPGPNSRFNGTPQRIWGSADKMDIKLEDLYDFAGRAFNKSSLANNKKSVLTVQYGEANIFRDHRSDAFWFLRILSSQGTKRAIGGAKDTGKGRKVRKAKQVELASFLGEME</sequence>
<dbReference type="AlphaFoldDB" id="A0A2T2NC30"/>
<dbReference type="OrthoDB" id="5273928at2759"/>
<gene>
    <name evidence="1" type="ORF">BS50DRAFT_591876</name>
</gene>
<protein>
    <submittedName>
        <fullName evidence="1">Uncharacterized protein</fullName>
    </submittedName>
</protein>
<evidence type="ECO:0000313" key="2">
    <source>
        <dbReference type="Proteomes" id="UP000240883"/>
    </source>
</evidence>
<proteinExistence type="predicted"/>
<dbReference type="Proteomes" id="UP000240883">
    <property type="component" value="Unassembled WGS sequence"/>
</dbReference>
<keyword evidence="2" id="KW-1185">Reference proteome</keyword>
<dbReference type="EMBL" id="KZ678141">
    <property type="protein sequence ID" value="PSN62598.1"/>
    <property type="molecule type" value="Genomic_DNA"/>
</dbReference>
<accession>A0A2T2NC30</accession>
<evidence type="ECO:0000313" key="1">
    <source>
        <dbReference type="EMBL" id="PSN62598.1"/>
    </source>
</evidence>